<evidence type="ECO:0000256" key="1">
    <source>
        <dbReference type="ARBA" id="ARBA00004123"/>
    </source>
</evidence>
<dbReference type="EMBL" id="CALNXJ010000041">
    <property type="protein sequence ID" value="CAH3146506.1"/>
    <property type="molecule type" value="Genomic_DNA"/>
</dbReference>
<evidence type="ECO:0000313" key="13">
    <source>
        <dbReference type="Proteomes" id="UP001159428"/>
    </source>
</evidence>
<keyword evidence="13" id="KW-1185">Reference proteome</keyword>
<name>A0AAU9XFX2_9CNID</name>
<evidence type="ECO:0000259" key="11">
    <source>
        <dbReference type="PROSITE" id="PS50157"/>
    </source>
</evidence>
<feature type="domain" description="C2H2-type" evidence="11">
    <location>
        <begin position="79"/>
        <end position="106"/>
    </location>
</feature>
<keyword evidence="6" id="KW-0805">Transcription regulation</keyword>
<dbReference type="Pfam" id="PF13465">
    <property type="entry name" value="zf-H2C2_2"/>
    <property type="match status" value="1"/>
</dbReference>
<dbReference type="GO" id="GO:0003677">
    <property type="term" value="F:DNA binding"/>
    <property type="evidence" value="ECO:0007669"/>
    <property type="project" value="UniProtKB-KW"/>
</dbReference>
<feature type="domain" description="C2H2-type" evidence="11">
    <location>
        <begin position="107"/>
        <end position="134"/>
    </location>
</feature>
<dbReference type="GO" id="GO:0005634">
    <property type="term" value="C:nucleus"/>
    <property type="evidence" value="ECO:0007669"/>
    <property type="project" value="UniProtKB-SubCell"/>
</dbReference>
<dbReference type="Gene3D" id="3.30.160.60">
    <property type="entry name" value="Classic Zinc Finger"/>
    <property type="match status" value="3"/>
</dbReference>
<reference evidence="12 13" key="1">
    <citation type="submission" date="2022-05" db="EMBL/GenBank/DDBJ databases">
        <authorList>
            <consortium name="Genoscope - CEA"/>
            <person name="William W."/>
        </authorList>
    </citation>
    <scope>NUCLEOTIDE SEQUENCE [LARGE SCALE GENOMIC DNA]</scope>
</reference>
<dbReference type="InterPro" id="IPR013087">
    <property type="entry name" value="Znf_C2H2_type"/>
</dbReference>
<evidence type="ECO:0000256" key="7">
    <source>
        <dbReference type="ARBA" id="ARBA00023125"/>
    </source>
</evidence>
<keyword evidence="2" id="KW-0479">Metal-binding</keyword>
<dbReference type="FunFam" id="3.30.160.60:FF:001485">
    <property type="entry name" value="Krueppel-related zinc finger protein"/>
    <property type="match status" value="1"/>
</dbReference>
<keyword evidence="4 10" id="KW-0863">Zinc-finger</keyword>
<comment type="subcellular location">
    <subcellularLocation>
        <location evidence="1">Nucleus</location>
    </subcellularLocation>
</comment>
<feature type="domain" description="C2H2-type" evidence="11">
    <location>
        <begin position="135"/>
        <end position="157"/>
    </location>
</feature>
<gene>
    <name evidence="12" type="ORF">PMEA_00023025</name>
</gene>
<dbReference type="SUPFAM" id="SSF57667">
    <property type="entry name" value="beta-beta-alpha zinc fingers"/>
    <property type="match status" value="2"/>
</dbReference>
<evidence type="ECO:0000256" key="8">
    <source>
        <dbReference type="ARBA" id="ARBA00023163"/>
    </source>
</evidence>
<dbReference type="Proteomes" id="UP001159428">
    <property type="component" value="Unassembled WGS sequence"/>
</dbReference>
<organism evidence="12 13">
    <name type="scientific">Pocillopora meandrina</name>
    <dbReference type="NCBI Taxonomy" id="46732"/>
    <lineage>
        <taxon>Eukaryota</taxon>
        <taxon>Metazoa</taxon>
        <taxon>Cnidaria</taxon>
        <taxon>Anthozoa</taxon>
        <taxon>Hexacorallia</taxon>
        <taxon>Scleractinia</taxon>
        <taxon>Astrocoeniina</taxon>
        <taxon>Pocilloporidae</taxon>
        <taxon>Pocillopora</taxon>
    </lineage>
</organism>
<evidence type="ECO:0000313" key="12">
    <source>
        <dbReference type="EMBL" id="CAH3146506.1"/>
    </source>
</evidence>
<feature type="non-terminal residue" evidence="12">
    <location>
        <position position="1"/>
    </location>
</feature>
<dbReference type="SMART" id="SM00355">
    <property type="entry name" value="ZnF_C2H2"/>
    <property type="match status" value="3"/>
</dbReference>
<dbReference type="PROSITE" id="PS50157">
    <property type="entry name" value="ZINC_FINGER_C2H2_2"/>
    <property type="match status" value="3"/>
</dbReference>
<evidence type="ECO:0000256" key="9">
    <source>
        <dbReference type="ARBA" id="ARBA00023242"/>
    </source>
</evidence>
<dbReference type="PANTHER" id="PTHR24394">
    <property type="entry name" value="ZINC FINGER PROTEIN"/>
    <property type="match status" value="1"/>
</dbReference>
<protein>
    <recommendedName>
        <fullName evidence="11">C2H2-type domain-containing protein</fullName>
    </recommendedName>
</protein>
<evidence type="ECO:0000256" key="2">
    <source>
        <dbReference type="ARBA" id="ARBA00022723"/>
    </source>
</evidence>
<keyword evidence="7" id="KW-0238">DNA-binding</keyword>
<dbReference type="FunFam" id="3.30.160.60:FF:000446">
    <property type="entry name" value="Zinc finger protein"/>
    <property type="match status" value="1"/>
</dbReference>
<evidence type="ECO:0000256" key="6">
    <source>
        <dbReference type="ARBA" id="ARBA00023015"/>
    </source>
</evidence>
<dbReference type="GO" id="GO:0000981">
    <property type="term" value="F:DNA-binding transcription factor activity, RNA polymerase II-specific"/>
    <property type="evidence" value="ECO:0007669"/>
    <property type="project" value="TreeGrafter"/>
</dbReference>
<dbReference type="PANTHER" id="PTHR24394:SF44">
    <property type="entry name" value="ZINC FINGER PROTEIN 271-LIKE"/>
    <property type="match status" value="1"/>
</dbReference>
<dbReference type="FunFam" id="3.30.160.60:FF:000557">
    <property type="entry name" value="zinc finger and SCAN domain-containing protein 29"/>
    <property type="match status" value="1"/>
</dbReference>
<keyword evidence="9" id="KW-0539">Nucleus</keyword>
<evidence type="ECO:0000256" key="10">
    <source>
        <dbReference type="PROSITE-ProRule" id="PRU00042"/>
    </source>
</evidence>
<keyword evidence="8" id="KW-0804">Transcription</keyword>
<dbReference type="GO" id="GO:0008270">
    <property type="term" value="F:zinc ion binding"/>
    <property type="evidence" value="ECO:0007669"/>
    <property type="project" value="UniProtKB-KW"/>
</dbReference>
<dbReference type="Pfam" id="PF00096">
    <property type="entry name" value="zf-C2H2"/>
    <property type="match status" value="1"/>
</dbReference>
<evidence type="ECO:0000256" key="3">
    <source>
        <dbReference type="ARBA" id="ARBA00022737"/>
    </source>
</evidence>
<dbReference type="PROSITE" id="PS00028">
    <property type="entry name" value="ZINC_FINGER_C2H2_1"/>
    <property type="match status" value="3"/>
</dbReference>
<dbReference type="AlphaFoldDB" id="A0AAU9XFX2"/>
<dbReference type="InterPro" id="IPR036236">
    <property type="entry name" value="Znf_C2H2_sf"/>
</dbReference>
<sequence length="174" mass="19688">GSDSSYIKTTSLDQIPFHAFYYVPMAHSPCKFVHVAHETSTNSDLTGQVVSSPPAKGNLAPRPSVIQFVDENQKVDTRPKCPVCNHKFSRLGSLRVHMRIHSGEKPYRCQFCPKAFAQSGNLSAHVRIHTGDKPYKCSYCDKRFTQSSAQKNHVMMHLRRMVSYRQAGVNYMLN</sequence>
<proteinExistence type="predicted"/>
<keyword evidence="5" id="KW-0862">Zinc</keyword>
<comment type="caution">
    <text evidence="12">The sequence shown here is derived from an EMBL/GenBank/DDBJ whole genome shotgun (WGS) entry which is preliminary data.</text>
</comment>
<evidence type="ECO:0000256" key="5">
    <source>
        <dbReference type="ARBA" id="ARBA00022833"/>
    </source>
</evidence>
<evidence type="ECO:0000256" key="4">
    <source>
        <dbReference type="ARBA" id="ARBA00022771"/>
    </source>
</evidence>
<keyword evidence="3" id="KW-0677">Repeat</keyword>
<accession>A0AAU9XFX2</accession>